<dbReference type="GO" id="GO:0055085">
    <property type="term" value="P:transmembrane transport"/>
    <property type="evidence" value="ECO:0007669"/>
    <property type="project" value="InterPro"/>
</dbReference>
<comment type="function">
    <text evidence="10">Part of the ABC transporter complex UgpBAEC involved in sn-glycerol-3-phosphate (G3P) import. Probably responsible for the translocation of the substrate across the membrane.</text>
</comment>
<sequence length="267" mass="29878">MLLCGALWLLLPIYVAIVAASHDARDLLGNFPWLPGHRLFANLHHILFEGLPSAIPVWRMLLNSLLMALGISLGKLVISILSAYAIVYFRFPGRMIAFWLIFVTLMLPVEVRFFPTYRIAADLHLLNSYAGLILPLIASATATFLFRQFFMTLPQDLVDASRLDGAGPMRFFFDMALPLSRTNIAALFVLEFVYGWNQYLWPLLTTTHPGYETVVMGMQGVISAANGFAVPQWNQVMTVALLALVPPVLVVLMMQRVFIKGFTETGK</sequence>
<dbReference type="InterPro" id="IPR000515">
    <property type="entry name" value="MetI-like"/>
</dbReference>
<keyword evidence="13" id="KW-1185">Reference proteome</keyword>
<evidence type="ECO:0000256" key="1">
    <source>
        <dbReference type="ARBA" id="ARBA00004651"/>
    </source>
</evidence>
<evidence type="ECO:0000256" key="2">
    <source>
        <dbReference type="ARBA" id="ARBA00011557"/>
    </source>
</evidence>
<evidence type="ECO:0000256" key="3">
    <source>
        <dbReference type="ARBA" id="ARBA00020515"/>
    </source>
</evidence>
<evidence type="ECO:0000313" key="13">
    <source>
        <dbReference type="Proteomes" id="UP000029273"/>
    </source>
</evidence>
<evidence type="ECO:0000256" key="7">
    <source>
        <dbReference type="ARBA" id="ARBA00022989"/>
    </source>
</evidence>
<evidence type="ECO:0000256" key="8">
    <source>
        <dbReference type="ARBA" id="ARBA00023136"/>
    </source>
</evidence>
<comment type="subcellular location">
    <subcellularLocation>
        <location evidence="10">Cell inner membrane</location>
        <topology evidence="10">Multi-pass membrane protein</topology>
    </subcellularLocation>
    <subcellularLocation>
        <location evidence="1 9">Cell membrane</location>
        <topology evidence="1 9">Multi-pass membrane protein</topology>
    </subcellularLocation>
</comment>
<evidence type="ECO:0000256" key="5">
    <source>
        <dbReference type="ARBA" id="ARBA00022475"/>
    </source>
</evidence>
<organism evidence="12 13">
    <name type="scientific">Acidihalobacter prosperus</name>
    <dbReference type="NCBI Taxonomy" id="160660"/>
    <lineage>
        <taxon>Bacteria</taxon>
        <taxon>Pseudomonadati</taxon>
        <taxon>Pseudomonadota</taxon>
        <taxon>Gammaproteobacteria</taxon>
        <taxon>Chromatiales</taxon>
        <taxon>Ectothiorhodospiraceae</taxon>
        <taxon>Acidihalobacter</taxon>
    </lineage>
</organism>
<dbReference type="AlphaFoldDB" id="A0A1A6C7Y4"/>
<evidence type="ECO:0000259" key="11">
    <source>
        <dbReference type="PROSITE" id="PS50928"/>
    </source>
</evidence>
<reference evidence="12 13" key="1">
    <citation type="journal article" date="2014" name="Genome Announc.">
        <title>Draft Genome Sequence of the Iron-Oxidizing, Acidophilic, and Halotolerant 'Thiobacillus prosperus' Type Strain DSM 5130.</title>
        <authorList>
            <person name="Ossandon F.J."/>
            <person name="Cardenas J.P."/>
            <person name="Corbett M."/>
            <person name="Quatrini R."/>
            <person name="Holmes D.S."/>
            <person name="Watkin E."/>
        </authorList>
    </citation>
    <scope>NUCLEOTIDE SEQUENCE [LARGE SCALE GENOMIC DNA]</scope>
    <source>
        <strain evidence="12 13">DSM 5130</strain>
    </source>
</reference>
<dbReference type="SUPFAM" id="SSF161098">
    <property type="entry name" value="MetI-like"/>
    <property type="match status" value="1"/>
</dbReference>
<dbReference type="NCBIfam" id="NF008210">
    <property type="entry name" value="PRK10973.1"/>
    <property type="match status" value="1"/>
</dbReference>
<evidence type="ECO:0000256" key="9">
    <source>
        <dbReference type="RuleBase" id="RU363032"/>
    </source>
</evidence>
<feature type="transmembrane region" description="Helical" evidence="9">
    <location>
        <begin position="96"/>
        <end position="114"/>
    </location>
</feature>
<name>A0A1A6C7Y4_9GAMM</name>
<dbReference type="InterPro" id="IPR035906">
    <property type="entry name" value="MetI-like_sf"/>
</dbReference>
<gene>
    <name evidence="10" type="primary">ugpE</name>
    <name evidence="12" type="ORF">Thpro_020393</name>
</gene>
<comment type="caution">
    <text evidence="12">The sequence shown here is derived from an EMBL/GenBank/DDBJ whole genome shotgun (WGS) entry which is preliminary data.</text>
</comment>
<feature type="domain" description="ABC transmembrane type-1" evidence="11">
    <location>
        <begin position="61"/>
        <end position="254"/>
    </location>
</feature>
<protein>
    <recommendedName>
        <fullName evidence="3 10">sn-glycerol-3-phosphate transport system permease protein UgpE</fullName>
    </recommendedName>
</protein>
<feature type="transmembrane region" description="Helical" evidence="9">
    <location>
        <begin position="126"/>
        <end position="150"/>
    </location>
</feature>
<dbReference type="Proteomes" id="UP000029273">
    <property type="component" value="Unassembled WGS sequence"/>
</dbReference>
<evidence type="ECO:0000313" key="12">
    <source>
        <dbReference type="EMBL" id="OBS10677.1"/>
    </source>
</evidence>
<dbReference type="GO" id="GO:0005886">
    <property type="term" value="C:plasma membrane"/>
    <property type="evidence" value="ECO:0007669"/>
    <property type="project" value="UniProtKB-SubCell"/>
</dbReference>
<dbReference type="Pfam" id="PF00528">
    <property type="entry name" value="BPD_transp_1"/>
    <property type="match status" value="1"/>
</dbReference>
<keyword evidence="6 9" id="KW-0812">Transmembrane</keyword>
<keyword evidence="7 9" id="KW-1133">Transmembrane helix</keyword>
<dbReference type="Gene3D" id="1.10.3720.10">
    <property type="entry name" value="MetI-like"/>
    <property type="match status" value="1"/>
</dbReference>
<keyword evidence="4 9" id="KW-0813">Transport</keyword>
<dbReference type="PANTHER" id="PTHR43744:SF8">
    <property type="entry name" value="SN-GLYCEROL-3-PHOSPHATE TRANSPORT SYSTEM PERMEASE PROTEIN UGPE"/>
    <property type="match status" value="1"/>
</dbReference>
<evidence type="ECO:0000256" key="4">
    <source>
        <dbReference type="ARBA" id="ARBA00022448"/>
    </source>
</evidence>
<evidence type="ECO:0000256" key="6">
    <source>
        <dbReference type="ARBA" id="ARBA00022692"/>
    </source>
</evidence>
<keyword evidence="10" id="KW-0997">Cell inner membrane</keyword>
<feature type="transmembrane region" description="Helical" evidence="9">
    <location>
        <begin position="171"/>
        <end position="194"/>
    </location>
</feature>
<evidence type="ECO:0000256" key="10">
    <source>
        <dbReference type="RuleBase" id="RU363056"/>
    </source>
</evidence>
<keyword evidence="8 9" id="KW-0472">Membrane</keyword>
<feature type="transmembrane region" description="Helical" evidence="9">
    <location>
        <begin position="65"/>
        <end position="89"/>
    </location>
</feature>
<proteinExistence type="inferred from homology"/>
<dbReference type="PROSITE" id="PS50928">
    <property type="entry name" value="ABC_TM1"/>
    <property type="match status" value="1"/>
</dbReference>
<comment type="caution">
    <text evidence="10">Lacks conserved residue(s) required for the propagation of feature annotation.</text>
</comment>
<feature type="transmembrane region" description="Helical" evidence="9">
    <location>
        <begin position="236"/>
        <end position="259"/>
    </location>
</feature>
<keyword evidence="5 10" id="KW-1003">Cell membrane</keyword>
<comment type="similarity">
    <text evidence="9">Belongs to the binding-protein-dependent transport system permease family.</text>
</comment>
<accession>A0A1A6C7Y4</accession>
<comment type="subunit">
    <text evidence="2 10">The complex is composed of two ATP-binding proteins (UgpC), two transmembrane proteins (UgpA and UgpE) and a solute-binding protein (UgpB).</text>
</comment>
<dbReference type="PANTHER" id="PTHR43744">
    <property type="entry name" value="ABC TRANSPORTER PERMEASE PROTEIN MG189-RELATED-RELATED"/>
    <property type="match status" value="1"/>
</dbReference>
<dbReference type="EMBL" id="JQSG02000001">
    <property type="protein sequence ID" value="OBS10677.1"/>
    <property type="molecule type" value="Genomic_DNA"/>
</dbReference>
<dbReference type="CDD" id="cd06261">
    <property type="entry name" value="TM_PBP2"/>
    <property type="match status" value="1"/>
</dbReference>